<keyword evidence="2" id="KW-1185">Reference proteome</keyword>
<protein>
    <submittedName>
        <fullName evidence="1">Uncharacterized protein</fullName>
    </submittedName>
</protein>
<organism evidence="1 2">
    <name type="scientific">Rhypophila decipiens</name>
    <dbReference type="NCBI Taxonomy" id="261697"/>
    <lineage>
        <taxon>Eukaryota</taxon>
        <taxon>Fungi</taxon>
        <taxon>Dikarya</taxon>
        <taxon>Ascomycota</taxon>
        <taxon>Pezizomycotina</taxon>
        <taxon>Sordariomycetes</taxon>
        <taxon>Sordariomycetidae</taxon>
        <taxon>Sordariales</taxon>
        <taxon>Naviculisporaceae</taxon>
        <taxon>Rhypophila</taxon>
    </lineage>
</organism>
<dbReference type="Proteomes" id="UP001301769">
    <property type="component" value="Unassembled WGS sequence"/>
</dbReference>
<comment type="caution">
    <text evidence="1">The sequence shown here is derived from an EMBL/GenBank/DDBJ whole genome shotgun (WGS) entry which is preliminary data.</text>
</comment>
<gene>
    <name evidence="1" type="ORF">QBC37DRAFT_407405</name>
</gene>
<dbReference type="AlphaFoldDB" id="A0AAN6XT28"/>
<evidence type="ECO:0000313" key="1">
    <source>
        <dbReference type="EMBL" id="KAK4206100.1"/>
    </source>
</evidence>
<proteinExistence type="predicted"/>
<reference evidence="1" key="1">
    <citation type="journal article" date="2023" name="Mol. Phylogenet. Evol.">
        <title>Genome-scale phylogeny and comparative genomics of the fungal order Sordariales.</title>
        <authorList>
            <person name="Hensen N."/>
            <person name="Bonometti L."/>
            <person name="Westerberg I."/>
            <person name="Brannstrom I.O."/>
            <person name="Guillou S."/>
            <person name="Cros-Aarteil S."/>
            <person name="Calhoun S."/>
            <person name="Haridas S."/>
            <person name="Kuo A."/>
            <person name="Mondo S."/>
            <person name="Pangilinan J."/>
            <person name="Riley R."/>
            <person name="LaButti K."/>
            <person name="Andreopoulos B."/>
            <person name="Lipzen A."/>
            <person name="Chen C."/>
            <person name="Yan M."/>
            <person name="Daum C."/>
            <person name="Ng V."/>
            <person name="Clum A."/>
            <person name="Steindorff A."/>
            <person name="Ohm R.A."/>
            <person name="Martin F."/>
            <person name="Silar P."/>
            <person name="Natvig D.O."/>
            <person name="Lalanne C."/>
            <person name="Gautier V."/>
            <person name="Ament-Velasquez S.L."/>
            <person name="Kruys A."/>
            <person name="Hutchinson M.I."/>
            <person name="Powell A.J."/>
            <person name="Barry K."/>
            <person name="Miller A.N."/>
            <person name="Grigoriev I.V."/>
            <person name="Debuchy R."/>
            <person name="Gladieux P."/>
            <person name="Hiltunen Thoren M."/>
            <person name="Johannesson H."/>
        </authorList>
    </citation>
    <scope>NUCLEOTIDE SEQUENCE</scope>
    <source>
        <strain evidence="1">PSN293</strain>
    </source>
</reference>
<dbReference type="EMBL" id="MU858510">
    <property type="protein sequence ID" value="KAK4206100.1"/>
    <property type="molecule type" value="Genomic_DNA"/>
</dbReference>
<evidence type="ECO:0000313" key="2">
    <source>
        <dbReference type="Proteomes" id="UP001301769"/>
    </source>
</evidence>
<sequence length="202" mass="22807">MLQNTNYECDSLQKLSVEASLPAASVDVYCAPCACAIRTALLLCAEQSTMLIRYTTKVDERIPVSCCEASTSYECLSGLLRTVQLAEVDFIGSHLESNLLQYLDRVWIEKRLNKLETSSTSQHTGNRGKRRQLLTKLVAEVSSQYAVVIGELDDMCHVSSAAAFPQLRRPPRINEMYRFEYKKGWRVEFMGTFTPRNFEGSS</sequence>
<accession>A0AAN6XT28</accession>
<name>A0AAN6XT28_9PEZI</name>
<reference evidence="1" key="2">
    <citation type="submission" date="2023-05" db="EMBL/GenBank/DDBJ databases">
        <authorList>
            <consortium name="Lawrence Berkeley National Laboratory"/>
            <person name="Steindorff A."/>
            <person name="Hensen N."/>
            <person name="Bonometti L."/>
            <person name="Westerberg I."/>
            <person name="Brannstrom I.O."/>
            <person name="Guillou S."/>
            <person name="Cros-Aarteil S."/>
            <person name="Calhoun S."/>
            <person name="Haridas S."/>
            <person name="Kuo A."/>
            <person name="Mondo S."/>
            <person name="Pangilinan J."/>
            <person name="Riley R."/>
            <person name="Labutti K."/>
            <person name="Andreopoulos B."/>
            <person name="Lipzen A."/>
            <person name="Chen C."/>
            <person name="Yanf M."/>
            <person name="Daum C."/>
            <person name="Ng V."/>
            <person name="Clum A."/>
            <person name="Ohm R."/>
            <person name="Martin F."/>
            <person name="Silar P."/>
            <person name="Natvig D."/>
            <person name="Lalanne C."/>
            <person name="Gautier V."/>
            <person name="Ament-Velasquez S.L."/>
            <person name="Kruys A."/>
            <person name="Hutchinson M.I."/>
            <person name="Powell A.J."/>
            <person name="Barry K."/>
            <person name="Miller A.N."/>
            <person name="Grigoriev I.V."/>
            <person name="Debuchy R."/>
            <person name="Gladieux P."/>
            <person name="Thoren M.H."/>
            <person name="Johannesson H."/>
        </authorList>
    </citation>
    <scope>NUCLEOTIDE SEQUENCE</scope>
    <source>
        <strain evidence="1">PSN293</strain>
    </source>
</reference>